<dbReference type="eggNOG" id="ENOG502RQCG">
    <property type="taxonomic scope" value="Eukaryota"/>
</dbReference>
<reference evidence="2 3" key="1">
    <citation type="journal article" date="2009" name="Genome Res.">
        <title>Comparative genomics of the fungal pathogens Candida dubliniensis and Candida albicans.</title>
        <authorList>
            <person name="Jackson A.P."/>
            <person name="Gamble J.A."/>
            <person name="Yeomans T."/>
            <person name="Moran G.P."/>
            <person name="Saunders D."/>
            <person name="Harris D."/>
            <person name="Aslett M."/>
            <person name="Barrell J.F."/>
            <person name="Butler G."/>
            <person name="Citiulo F."/>
            <person name="Coleman D.C."/>
            <person name="de Groot P.W.J."/>
            <person name="Goodwin T.J."/>
            <person name="Quail M.A."/>
            <person name="McQuillan J."/>
            <person name="Munro C.A."/>
            <person name="Pain A."/>
            <person name="Poulter R.T."/>
            <person name="Rajandream M.A."/>
            <person name="Renauld H."/>
            <person name="Spiering M.J."/>
            <person name="Tivey A."/>
            <person name="Gow N.A.R."/>
            <person name="Barrell B."/>
            <person name="Sullivan D.J."/>
            <person name="Berriman M."/>
        </authorList>
    </citation>
    <scope>NUCLEOTIDE SEQUENCE [LARGE SCALE GENOMIC DNA]</scope>
    <source>
        <strain evidence="3">CD36 / ATCC MYA-646 / CBS 7987 / NCPF 3949 / NRRL Y-17841</strain>
    </source>
</reference>
<dbReference type="Proteomes" id="UP000002605">
    <property type="component" value="Chromosome 5"/>
</dbReference>
<keyword evidence="3" id="KW-1185">Reference proteome</keyword>
<evidence type="ECO:0000313" key="2">
    <source>
        <dbReference type="EMBL" id="CAX41863.1"/>
    </source>
</evidence>
<dbReference type="CGD" id="CAL0000162416">
    <property type="gene designation" value="Cd36_54840"/>
</dbReference>
<gene>
    <name evidence="1" type="ordered locus">Cd36_54840</name>
    <name evidence="2" type="ORF">CD36_54840</name>
</gene>
<dbReference type="VEuPathDB" id="FungiDB:CD36_54840"/>
<name>B9WI66_CANDC</name>
<dbReference type="HOGENOM" id="CLU_787549_0_0_1"/>
<sequence length="316" mass="36392">MLKMESISQKYRELRFRFNHLLVAYRQRYYSTDKNPRVIQSRIQNQQLLSLRTFPRDPCLTNNDKPFLHLENEYEESQYCANCNERDYTSFEYINDVSVKAHHSLKRSYSEPNFGEGYFSTFRLELATNTSSEEQHQEIVYNQINTAQEPIEQFEPLLDMSITTDDYFSGSSISPVSFPCTCHCHTFEKISPESSTNKKNHNVKEKLYDFVINNFSKVTGQGNDTVATISSNIETFTPPDIQATDIVNDDEIAPDKVKGTDRIWKLVLNDVSLSAARLSTGSSNIPVVNNQNIRGDFINAKVKTITNNENEDIFNQ</sequence>
<protein>
    <submittedName>
        <fullName evidence="2">Uncharacterized protein</fullName>
    </submittedName>
</protein>
<dbReference type="GeneID" id="8048000"/>
<dbReference type="EMBL" id="FM992692">
    <property type="protein sequence ID" value="CAX41863.1"/>
    <property type="molecule type" value="Genomic_DNA"/>
</dbReference>
<evidence type="ECO:0000313" key="1">
    <source>
        <dbReference type="CGD" id="CAL0000162416"/>
    </source>
</evidence>
<dbReference type="OrthoDB" id="4015084at2759"/>
<evidence type="ECO:0000313" key="3">
    <source>
        <dbReference type="Proteomes" id="UP000002605"/>
    </source>
</evidence>
<proteinExistence type="predicted"/>
<accession>B9WI66</accession>
<dbReference type="RefSeq" id="XP_002420778.1">
    <property type="nucleotide sequence ID" value="XM_002420733.1"/>
</dbReference>
<dbReference type="AlphaFoldDB" id="B9WI66"/>
<organism evidence="2 3">
    <name type="scientific">Candida dubliniensis (strain CD36 / ATCC MYA-646 / CBS 7987 / NCPF 3949 / NRRL Y-17841)</name>
    <name type="common">Yeast</name>
    <dbReference type="NCBI Taxonomy" id="573826"/>
    <lineage>
        <taxon>Eukaryota</taxon>
        <taxon>Fungi</taxon>
        <taxon>Dikarya</taxon>
        <taxon>Ascomycota</taxon>
        <taxon>Saccharomycotina</taxon>
        <taxon>Pichiomycetes</taxon>
        <taxon>Debaryomycetaceae</taxon>
        <taxon>Candida/Lodderomyces clade</taxon>
        <taxon>Candida</taxon>
    </lineage>
</organism>
<dbReference type="KEGG" id="cdu:CD36_54840"/>